<evidence type="ECO:0000313" key="5">
    <source>
        <dbReference type="Proteomes" id="UP000218811"/>
    </source>
</evidence>
<feature type="transmembrane region" description="Helical" evidence="3">
    <location>
        <begin position="192"/>
        <end position="211"/>
    </location>
</feature>
<keyword evidence="3" id="KW-0472">Membrane</keyword>
<feature type="transmembrane region" description="Helical" evidence="3">
    <location>
        <begin position="104"/>
        <end position="123"/>
    </location>
</feature>
<dbReference type="STRING" id="742152.A0A2H3J8A4"/>
<dbReference type="PANTHER" id="PTHR11360:SF234">
    <property type="entry name" value="MFS-TYPE TRANSPORTER DBAD-RELATED"/>
    <property type="match status" value="1"/>
</dbReference>
<dbReference type="SUPFAM" id="SSF103473">
    <property type="entry name" value="MFS general substrate transporter"/>
    <property type="match status" value="1"/>
</dbReference>
<dbReference type="InterPro" id="IPR050327">
    <property type="entry name" value="Proton-linked_MCT"/>
</dbReference>
<accession>A0A2H3J8A4</accession>
<dbReference type="GO" id="GO:0022857">
    <property type="term" value="F:transmembrane transporter activity"/>
    <property type="evidence" value="ECO:0007669"/>
    <property type="project" value="InterPro"/>
</dbReference>
<feature type="transmembrane region" description="Helical" evidence="3">
    <location>
        <begin position="360"/>
        <end position="385"/>
    </location>
</feature>
<name>A0A2H3J8A4_WOLCO</name>
<sequence length="465" mass="49863">MTTSQHDLEMCDIEQAVVVSPLAQEGPVADKITEEADGMAVEKEDRSGEQQEDALPPFPCAPAEFEEGGWRGWVTVAGAYSTSFGVYQAYYTQEYITNQTSSTISWIGSVNTFLVIGFGLVSGRLYDKGYFYYLTIGGSILYSFSLFMLSLAKPNNFYQVFLAQGLGMGLGAGTIYIPSVAVVSHYFRRKRALAMTIVASGSSLGAIIHPIMLNNTLFSSLGFGNSVRASAGLITGMLAIACCMMHARLPPPQSTLGFGRALRKFSRDGAYVCASVGLAIFTIGYYFPLFYIQLDATRHGLSTTFSFYSLVIMNSASFVGRLSPGFFAHRVGIANMICFATFCCTAMIFAFIGLGSVASVVVIGIIFGYFAGVYIALMGPLMTVLTEDLSELGMRMGIAFAFSGIGSLIGTPISGALLTGDYIWWRPAVFSGVVAAESGGEEGCWALAEALDGTIDMAFGRNRCC</sequence>
<dbReference type="EMBL" id="KB467942">
    <property type="protein sequence ID" value="PCH38482.1"/>
    <property type="molecule type" value="Genomic_DNA"/>
</dbReference>
<dbReference type="PANTHER" id="PTHR11360">
    <property type="entry name" value="MONOCARBOXYLATE TRANSPORTER"/>
    <property type="match status" value="1"/>
</dbReference>
<evidence type="ECO:0000256" key="3">
    <source>
        <dbReference type="SAM" id="Phobius"/>
    </source>
</evidence>
<evidence type="ECO:0000313" key="4">
    <source>
        <dbReference type="EMBL" id="PCH38482.1"/>
    </source>
</evidence>
<dbReference type="InterPro" id="IPR036259">
    <property type="entry name" value="MFS_trans_sf"/>
</dbReference>
<dbReference type="GO" id="GO:0016020">
    <property type="term" value="C:membrane"/>
    <property type="evidence" value="ECO:0007669"/>
    <property type="project" value="UniProtKB-SubCell"/>
</dbReference>
<dbReference type="Gene3D" id="1.20.1250.20">
    <property type="entry name" value="MFS general substrate transporter like domains"/>
    <property type="match status" value="2"/>
</dbReference>
<feature type="transmembrane region" description="Helical" evidence="3">
    <location>
        <begin position="130"/>
        <end position="151"/>
    </location>
</feature>
<dbReference type="InterPro" id="IPR011701">
    <property type="entry name" value="MFS"/>
</dbReference>
<reference evidence="4 5" key="1">
    <citation type="journal article" date="2012" name="Science">
        <title>The Paleozoic origin of enzymatic lignin decomposition reconstructed from 31 fungal genomes.</title>
        <authorList>
            <person name="Floudas D."/>
            <person name="Binder M."/>
            <person name="Riley R."/>
            <person name="Barry K."/>
            <person name="Blanchette R.A."/>
            <person name="Henrissat B."/>
            <person name="Martinez A.T."/>
            <person name="Otillar R."/>
            <person name="Spatafora J.W."/>
            <person name="Yadav J.S."/>
            <person name="Aerts A."/>
            <person name="Benoit I."/>
            <person name="Boyd A."/>
            <person name="Carlson A."/>
            <person name="Copeland A."/>
            <person name="Coutinho P.M."/>
            <person name="de Vries R.P."/>
            <person name="Ferreira P."/>
            <person name="Findley K."/>
            <person name="Foster B."/>
            <person name="Gaskell J."/>
            <person name="Glotzer D."/>
            <person name="Gorecki P."/>
            <person name="Heitman J."/>
            <person name="Hesse C."/>
            <person name="Hori C."/>
            <person name="Igarashi K."/>
            <person name="Jurgens J.A."/>
            <person name="Kallen N."/>
            <person name="Kersten P."/>
            <person name="Kohler A."/>
            <person name="Kuees U."/>
            <person name="Kumar T.K.A."/>
            <person name="Kuo A."/>
            <person name="LaButti K."/>
            <person name="Larrondo L.F."/>
            <person name="Lindquist E."/>
            <person name="Ling A."/>
            <person name="Lombard V."/>
            <person name="Lucas S."/>
            <person name="Lundell T."/>
            <person name="Martin R."/>
            <person name="McLaughlin D.J."/>
            <person name="Morgenstern I."/>
            <person name="Morin E."/>
            <person name="Murat C."/>
            <person name="Nagy L.G."/>
            <person name="Nolan M."/>
            <person name="Ohm R.A."/>
            <person name="Patyshakuliyeva A."/>
            <person name="Rokas A."/>
            <person name="Ruiz-Duenas F.J."/>
            <person name="Sabat G."/>
            <person name="Salamov A."/>
            <person name="Samejima M."/>
            <person name="Schmutz J."/>
            <person name="Slot J.C."/>
            <person name="St John F."/>
            <person name="Stenlid J."/>
            <person name="Sun H."/>
            <person name="Sun S."/>
            <person name="Syed K."/>
            <person name="Tsang A."/>
            <person name="Wiebenga A."/>
            <person name="Young D."/>
            <person name="Pisabarro A."/>
            <person name="Eastwood D.C."/>
            <person name="Martin F."/>
            <person name="Cullen D."/>
            <person name="Grigoriev I.V."/>
            <person name="Hibbett D.S."/>
        </authorList>
    </citation>
    <scope>NUCLEOTIDE SEQUENCE [LARGE SCALE GENOMIC DNA]</scope>
    <source>
        <strain evidence="4 5">MD-104</strain>
    </source>
</reference>
<keyword evidence="3" id="KW-0812">Transmembrane</keyword>
<evidence type="ECO:0000256" key="2">
    <source>
        <dbReference type="ARBA" id="ARBA00006727"/>
    </source>
</evidence>
<organism evidence="4 5">
    <name type="scientific">Wolfiporia cocos (strain MD-104)</name>
    <name type="common">Brown rot fungus</name>
    <dbReference type="NCBI Taxonomy" id="742152"/>
    <lineage>
        <taxon>Eukaryota</taxon>
        <taxon>Fungi</taxon>
        <taxon>Dikarya</taxon>
        <taxon>Basidiomycota</taxon>
        <taxon>Agaricomycotina</taxon>
        <taxon>Agaricomycetes</taxon>
        <taxon>Polyporales</taxon>
        <taxon>Phaeolaceae</taxon>
        <taxon>Wolfiporia</taxon>
    </lineage>
</organism>
<dbReference type="OrthoDB" id="6499973at2759"/>
<feature type="transmembrane region" description="Helical" evidence="3">
    <location>
        <begin position="269"/>
        <end position="287"/>
    </location>
</feature>
<proteinExistence type="inferred from homology"/>
<keyword evidence="5" id="KW-1185">Reference proteome</keyword>
<dbReference type="Proteomes" id="UP000218811">
    <property type="component" value="Unassembled WGS sequence"/>
</dbReference>
<feature type="transmembrane region" description="Helical" evidence="3">
    <location>
        <begin position="331"/>
        <end position="354"/>
    </location>
</feature>
<protein>
    <submittedName>
        <fullName evidence="4">MFS general substrate transporter</fullName>
    </submittedName>
</protein>
<evidence type="ECO:0000256" key="1">
    <source>
        <dbReference type="ARBA" id="ARBA00004141"/>
    </source>
</evidence>
<feature type="transmembrane region" description="Helical" evidence="3">
    <location>
        <begin position="157"/>
        <end position="180"/>
    </location>
</feature>
<comment type="similarity">
    <text evidence="2">Belongs to the major facilitator superfamily. Monocarboxylate porter (TC 2.A.1.13) family.</text>
</comment>
<gene>
    <name evidence="4" type="ORF">WOLCODRAFT_149421</name>
</gene>
<dbReference type="Pfam" id="PF07690">
    <property type="entry name" value="MFS_1"/>
    <property type="match status" value="1"/>
</dbReference>
<keyword evidence="3" id="KW-1133">Transmembrane helix</keyword>
<feature type="transmembrane region" description="Helical" evidence="3">
    <location>
        <begin position="231"/>
        <end position="249"/>
    </location>
</feature>
<dbReference type="OMA" id="THGLDKT"/>
<comment type="subcellular location">
    <subcellularLocation>
        <location evidence="1">Membrane</location>
        <topology evidence="1">Multi-pass membrane protein</topology>
    </subcellularLocation>
</comment>
<feature type="transmembrane region" description="Helical" evidence="3">
    <location>
        <begin position="397"/>
        <end position="418"/>
    </location>
</feature>
<dbReference type="AlphaFoldDB" id="A0A2H3J8A4"/>